<accession>F2I9T2</accession>
<keyword evidence="4" id="KW-1185">Reference proteome</keyword>
<sequence length="134" mass="16002" precursor="true">MKKTSNWFFWDWKSIFRTIVLFSGLFLLFAFLFLYPDWKRNKEAENYDGLTKGIILSIKPIEEISMSEYGNKTVAYFYTVRYQYHVNSKTYKGIDKIPNSLKNKRIITLLLDKNNSEIDIKYDPKKPTNSQLDF</sequence>
<reference evidence="3 4" key="1">
    <citation type="journal article" date="2011" name="Stand. Genomic Sci.">
        <title>Complete genome sequence of the gliding freshwater bacterium Fluviicola taffensis type strain (RW262).</title>
        <authorList>
            <person name="Woyke T."/>
            <person name="Chertkov O."/>
            <person name="Lapidus A."/>
            <person name="Nolan M."/>
            <person name="Lucas S."/>
            <person name="Del Rio T.G."/>
            <person name="Tice H."/>
            <person name="Cheng J.F."/>
            <person name="Tapia R."/>
            <person name="Han C."/>
            <person name="Goodwin L."/>
            <person name="Pitluck S."/>
            <person name="Liolios K."/>
            <person name="Pagani I."/>
            <person name="Ivanova N."/>
            <person name="Huntemann M."/>
            <person name="Mavromatis K."/>
            <person name="Mikhailova N."/>
            <person name="Pati A."/>
            <person name="Chen A."/>
            <person name="Palaniappan K."/>
            <person name="Land M."/>
            <person name="Hauser L."/>
            <person name="Brambilla E.M."/>
            <person name="Rohde M."/>
            <person name="Mwirichia R."/>
            <person name="Sikorski J."/>
            <person name="Tindall B.J."/>
            <person name="Goker M."/>
            <person name="Bristow J."/>
            <person name="Eisen J.A."/>
            <person name="Markowitz V."/>
            <person name="Hugenholtz P."/>
            <person name="Klenk H.P."/>
            <person name="Kyrpides N.C."/>
        </authorList>
    </citation>
    <scope>NUCLEOTIDE SEQUENCE [LARGE SCALE GENOMIC DNA]</scope>
    <source>
        <strain evidence="4">DSM 16823 / RW262 / RW262</strain>
    </source>
</reference>
<evidence type="ECO:0000259" key="2">
    <source>
        <dbReference type="Pfam" id="PF12158"/>
    </source>
</evidence>
<feature type="transmembrane region" description="Helical" evidence="1">
    <location>
        <begin position="15"/>
        <end position="35"/>
    </location>
</feature>
<keyword evidence="1" id="KW-0472">Membrane</keyword>
<evidence type="ECO:0000313" key="4">
    <source>
        <dbReference type="Proteomes" id="UP000007463"/>
    </source>
</evidence>
<dbReference type="Proteomes" id="UP000007463">
    <property type="component" value="Chromosome"/>
</dbReference>
<dbReference type="InterPro" id="IPR021994">
    <property type="entry name" value="DUF3592"/>
</dbReference>
<name>F2I9T2_FLUTR</name>
<organism evidence="3 4">
    <name type="scientific">Fluviicola taffensis (strain DSM 16823 / NCIMB 13979 / RW262)</name>
    <dbReference type="NCBI Taxonomy" id="755732"/>
    <lineage>
        <taxon>Bacteria</taxon>
        <taxon>Pseudomonadati</taxon>
        <taxon>Bacteroidota</taxon>
        <taxon>Flavobacteriia</taxon>
        <taxon>Flavobacteriales</taxon>
        <taxon>Crocinitomicaceae</taxon>
        <taxon>Fluviicola</taxon>
    </lineage>
</organism>
<keyword evidence="1" id="KW-0812">Transmembrane</keyword>
<protein>
    <recommendedName>
        <fullName evidence="2">DUF3592 domain-containing protein</fullName>
    </recommendedName>
</protein>
<evidence type="ECO:0000313" key="3">
    <source>
        <dbReference type="EMBL" id="AEA43078.1"/>
    </source>
</evidence>
<evidence type="ECO:0000256" key="1">
    <source>
        <dbReference type="SAM" id="Phobius"/>
    </source>
</evidence>
<feature type="domain" description="DUF3592" evidence="2">
    <location>
        <begin position="53"/>
        <end position="133"/>
    </location>
</feature>
<reference evidence="4" key="2">
    <citation type="submission" date="2011-02" db="EMBL/GenBank/DDBJ databases">
        <title>The complete genome of Fluviicola taffensis DSM 16823.</title>
        <authorList>
            <consortium name="US DOE Joint Genome Institute (JGI-PGF)"/>
            <person name="Lucas S."/>
            <person name="Copeland A."/>
            <person name="Lapidus A."/>
            <person name="Bruce D."/>
            <person name="Goodwin L."/>
            <person name="Pitluck S."/>
            <person name="Kyrpides N."/>
            <person name="Mavromatis K."/>
            <person name="Ivanova N."/>
            <person name="Mikhailova N."/>
            <person name="Pagani I."/>
            <person name="Chertkov O."/>
            <person name="Detter J.C."/>
            <person name="Han C."/>
            <person name="Tapia R."/>
            <person name="Land M."/>
            <person name="Hauser L."/>
            <person name="Markowitz V."/>
            <person name="Cheng J.-F."/>
            <person name="Hugenholtz P."/>
            <person name="Woyke T."/>
            <person name="Wu D."/>
            <person name="Tindall B."/>
            <person name="Pomrenke H.G."/>
            <person name="Brambilla E."/>
            <person name="Klenk H.-P."/>
            <person name="Eisen J.A."/>
        </authorList>
    </citation>
    <scope>NUCLEOTIDE SEQUENCE [LARGE SCALE GENOMIC DNA]</scope>
    <source>
        <strain evidence="4">DSM 16823 / RW262 / RW262</strain>
    </source>
</reference>
<keyword evidence="1" id="KW-1133">Transmembrane helix</keyword>
<dbReference type="EMBL" id="CP002542">
    <property type="protein sequence ID" value="AEA43078.1"/>
    <property type="molecule type" value="Genomic_DNA"/>
</dbReference>
<dbReference type="Pfam" id="PF12158">
    <property type="entry name" value="DUF3592"/>
    <property type="match status" value="1"/>
</dbReference>
<dbReference type="HOGENOM" id="CLU_1893109_0_0_10"/>
<gene>
    <name evidence="3" type="ordered locus">Fluta_1080</name>
</gene>
<dbReference type="OrthoDB" id="9852754at2"/>
<dbReference type="AlphaFoldDB" id="F2I9T2"/>
<dbReference type="KEGG" id="fte:Fluta_1080"/>
<dbReference type="RefSeq" id="WP_013685850.1">
    <property type="nucleotide sequence ID" value="NC_015321.1"/>
</dbReference>
<dbReference type="STRING" id="755732.Fluta_1080"/>
<proteinExistence type="predicted"/>